<evidence type="ECO:0000313" key="2">
    <source>
        <dbReference type="Proteomes" id="UP000789706"/>
    </source>
</evidence>
<organism evidence="1 2">
    <name type="scientific">Diversispora eburnea</name>
    <dbReference type="NCBI Taxonomy" id="1213867"/>
    <lineage>
        <taxon>Eukaryota</taxon>
        <taxon>Fungi</taxon>
        <taxon>Fungi incertae sedis</taxon>
        <taxon>Mucoromycota</taxon>
        <taxon>Glomeromycotina</taxon>
        <taxon>Glomeromycetes</taxon>
        <taxon>Diversisporales</taxon>
        <taxon>Diversisporaceae</taxon>
        <taxon>Diversispora</taxon>
    </lineage>
</organism>
<gene>
    <name evidence="1" type="ORF">DEBURN_LOCUS8055</name>
</gene>
<reference evidence="1" key="1">
    <citation type="submission" date="2021-06" db="EMBL/GenBank/DDBJ databases">
        <authorList>
            <person name="Kallberg Y."/>
            <person name="Tangrot J."/>
            <person name="Rosling A."/>
        </authorList>
    </citation>
    <scope>NUCLEOTIDE SEQUENCE</scope>
    <source>
        <strain evidence="1">AZ414A</strain>
    </source>
</reference>
<keyword evidence="2" id="KW-1185">Reference proteome</keyword>
<accession>A0A9N9BJ23</accession>
<sequence>MTRKDKKNTTCDCCGLSLSTSQKLRQHYIKIEYLDVLGLFDPPEIAEPIPSPKTEREYLEALGILEPILQFHQTDIISSRCKLLDDHYQ</sequence>
<protein>
    <submittedName>
        <fullName evidence="1">4278_t:CDS:1</fullName>
    </submittedName>
</protein>
<dbReference type="Proteomes" id="UP000789706">
    <property type="component" value="Unassembled WGS sequence"/>
</dbReference>
<feature type="non-terminal residue" evidence="1">
    <location>
        <position position="1"/>
    </location>
</feature>
<name>A0A9N9BJ23_9GLOM</name>
<dbReference type="AlphaFoldDB" id="A0A9N9BJ23"/>
<proteinExistence type="predicted"/>
<comment type="caution">
    <text evidence="1">The sequence shown here is derived from an EMBL/GenBank/DDBJ whole genome shotgun (WGS) entry which is preliminary data.</text>
</comment>
<dbReference type="EMBL" id="CAJVPK010001095">
    <property type="protein sequence ID" value="CAG8570482.1"/>
    <property type="molecule type" value="Genomic_DNA"/>
</dbReference>
<evidence type="ECO:0000313" key="1">
    <source>
        <dbReference type="EMBL" id="CAG8570482.1"/>
    </source>
</evidence>